<organism evidence="1 2">
    <name type="scientific">Avena sativa</name>
    <name type="common">Oat</name>
    <dbReference type="NCBI Taxonomy" id="4498"/>
    <lineage>
        <taxon>Eukaryota</taxon>
        <taxon>Viridiplantae</taxon>
        <taxon>Streptophyta</taxon>
        <taxon>Embryophyta</taxon>
        <taxon>Tracheophyta</taxon>
        <taxon>Spermatophyta</taxon>
        <taxon>Magnoliopsida</taxon>
        <taxon>Liliopsida</taxon>
        <taxon>Poales</taxon>
        <taxon>Poaceae</taxon>
        <taxon>BOP clade</taxon>
        <taxon>Pooideae</taxon>
        <taxon>Poodae</taxon>
        <taxon>Poeae</taxon>
        <taxon>Poeae Chloroplast Group 1 (Aveneae type)</taxon>
        <taxon>Aveninae</taxon>
        <taxon>Avena</taxon>
    </lineage>
</organism>
<sequence length="497" mass="56095">MAPVDSSGNDADDVSGGDPMETTEPFGDTAAGDLQFSEDDGHGESTECSSSFGPSCSGSDDDEAKSGLHDMEVDSPFFGHVNADGSASVPKTARQKHVTDEWRKAVRPLMWRCQWLELRMKDLSSQVAKYDKELALIQHEKDLQLEMLQADSSNPELAKLDVQSHDRNTMKRRKRQRHEDMMDTSLYMNNHPVLSHYYENKNSGADGPLIHDGFNNAVVDPDNTLPEAKETDRVFEQYSLRDILLTIDGLQSRVISLQDHLMKVCSNHAQDKVPQKSEKARTQLTSCMKDGQRSQKKRDLHTLLQEEDKCRPLVGMPSTLSDRSTDYVTGYAKKVTFETIFGADNPLIRTHVRELCKENADDVLIYNQAAQVEGYQQFEKVKQEAENRVELPIKVANTLPFRREETIARQVVKLEPVHEIAPTVKQVGPGSNLGKKPKQKIVRSLPPSKEQTRKSPDVPAKNKTENDLHSLKDEKLVFVAVDTRRSKRVRKPKKYSD</sequence>
<protein>
    <submittedName>
        <fullName evidence="1">Uncharacterized protein</fullName>
    </submittedName>
</protein>
<evidence type="ECO:0000313" key="1">
    <source>
        <dbReference type="EnsemblPlants" id="AVESA.00010b.r2.1AG0018270.1.CDS"/>
    </source>
</evidence>
<name>A0ACD5TA91_AVESA</name>
<keyword evidence="2" id="KW-1185">Reference proteome</keyword>
<evidence type="ECO:0000313" key="2">
    <source>
        <dbReference type="Proteomes" id="UP001732700"/>
    </source>
</evidence>
<accession>A0ACD5TA91</accession>
<proteinExistence type="predicted"/>
<dbReference type="EnsemblPlants" id="AVESA.00010b.r2.1AG0018270.1">
    <property type="protein sequence ID" value="AVESA.00010b.r2.1AG0018270.1.CDS"/>
    <property type="gene ID" value="AVESA.00010b.r2.1AG0018270"/>
</dbReference>
<dbReference type="Proteomes" id="UP001732700">
    <property type="component" value="Chromosome 1A"/>
</dbReference>
<reference evidence="1" key="2">
    <citation type="submission" date="2025-09" db="UniProtKB">
        <authorList>
            <consortium name="EnsemblPlants"/>
        </authorList>
    </citation>
    <scope>IDENTIFICATION</scope>
</reference>
<reference evidence="1" key="1">
    <citation type="submission" date="2021-05" db="EMBL/GenBank/DDBJ databases">
        <authorList>
            <person name="Scholz U."/>
            <person name="Mascher M."/>
            <person name="Fiebig A."/>
        </authorList>
    </citation>
    <scope>NUCLEOTIDE SEQUENCE [LARGE SCALE GENOMIC DNA]</scope>
</reference>